<dbReference type="InterPro" id="IPR029058">
    <property type="entry name" value="AB_hydrolase_fold"/>
</dbReference>
<dbReference type="Proteomes" id="UP001187192">
    <property type="component" value="Unassembled WGS sequence"/>
</dbReference>
<feature type="compositionally biased region" description="Polar residues" evidence="1">
    <location>
        <begin position="1"/>
        <end position="18"/>
    </location>
</feature>
<evidence type="ECO:0000313" key="3">
    <source>
        <dbReference type="Proteomes" id="UP001187192"/>
    </source>
</evidence>
<protein>
    <recommendedName>
        <fullName evidence="4">Epoxide hydrolase</fullName>
    </recommendedName>
</protein>
<accession>A0AA87ZPZ9</accession>
<dbReference type="Gene3D" id="3.40.50.1820">
    <property type="entry name" value="alpha/beta hydrolase"/>
    <property type="match status" value="1"/>
</dbReference>
<reference evidence="2" key="1">
    <citation type="submission" date="2023-07" db="EMBL/GenBank/DDBJ databases">
        <title>draft genome sequence of fig (Ficus carica).</title>
        <authorList>
            <person name="Takahashi T."/>
            <person name="Nishimura K."/>
        </authorList>
    </citation>
    <scope>NUCLEOTIDE SEQUENCE</scope>
</reference>
<evidence type="ECO:0008006" key="4">
    <source>
        <dbReference type="Google" id="ProtNLM"/>
    </source>
</evidence>
<dbReference type="SUPFAM" id="SSF53474">
    <property type="entry name" value="alpha/beta-Hydrolases"/>
    <property type="match status" value="1"/>
</dbReference>
<dbReference type="AlphaFoldDB" id="A0AA87ZPZ9"/>
<organism evidence="2 3">
    <name type="scientific">Ficus carica</name>
    <name type="common">Common fig</name>
    <dbReference type="NCBI Taxonomy" id="3494"/>
    <lineage>
        <taxon>Eukaryota</taxon>
        <taxon>Viridiplantae</taxon>
        <taxon>Streptophyta</taxon>
        <taxon>Embryophyta</taxon>
        <taxon>Tracheophyta</taxon>
        <taxon>Spermatophyta</taxon>
        <taxon>Magnoliopsida</taxon>
        <taxon>eudicotyledons</taxon>
        <taxon>Gunneridae</taxon>
        <taxon>Pentapetalae</taxon>
        <taxon>rosids</taxon>
        <taxon>fabids</taxon>
        <taxon>Rosales</taxon>
        <taxon>Moraceae</taxon>
        <taxon>Ficeae</taxon>
        <taxon>Ficus</taxon>
    </lineage>
</organism>
<name>A0AA87ZPZ9_FICCA</name>
<feature type="region of interest" description="Disordered" evidence="1">
    <location>
        <begin position="1"/>
        <end position="22"/>
    </location>
</feature>
<dbReference type="EMBL" id="BTGU01000007">
    <property type="protein sequence ID" value="GMN37957.1"/>
    <property type="molecule type" value="Genomic_DNA"/>
</dbReference>
<comment type="caution">
    <text evidence="2">The sequence shown here is derived from an EMBL/GenBank/DDBJ whole genome shotgun (WGS) entry which is preliminary data.</text>
</comment>
<dbReference type="Gramene" id="FCD_00009416-RA">
    <property type="protein sequence ID" value="FCD_00009416-RA:cds"/>
    <property type="gene ID" value="FCD_00009416"/>
</dbReference>
<keyword evidence="3" id="KW-1185">Reference proteome</keyword>
<gene>
    <name evidence="2" type="ORF">TIFTF001_007240</name>
</gene>
<sequence length="84" mass="9684">MQNMGAVSSMDRSTSESANKVHIGRSRPVYHFPGMKEYIHNDGGFKRDVPSLQEVIVMEGVAHYINQEKPQEINSHIHQFFHKF</sequence>
<evidence type="ECO:0000256" key="1">
    <source>
        <dbReference type="SAM" id="MobiDB-lite"/>
    </source>
</evidence>
<proteinExistence type="predicted"/>
<evidence type="ECO:0000313" key="2">
    <source>
        <dbReference type="EMBL" id="GMN37957.1"/>
    </source>
</evidence>